<evidence type="ECO:0000256" key="4">
    <source>
        <dbReference type="ARBA" id="ARBA00023140"/>
    </source>
</evidence>
<dbReference type="AlphaFoldDB" id="A0A8J2X876"/>
<dbReference type="GO" id="GO:0006635">
    <property type="term" value="P:fatty acid beta-oxidation"/>
    <property type="evidence" value="ECO:0007669"/>
    <property type="project" value="TreeGrafter"/>
</dbReference>
<keyword evidence="7" id="KW-1185">Reference proteome</keyword>
<accession>A0A8J2X876</accession>
<dbReference type="FunFam" id="3.90.226.10:FF:000048">
    <property type="entry name" value="3,2-trans-enoyl-CoA isomerase"/>
    <property type="match status" value="1"/>
</dbReference>
<gene>
    <name evidence="6" type="ORF">BN860_02014g</name>
</gene>
<evidence type="ECO:0000256" key="3">
    <source>
        <dbReference type="ARBA" id="ARBA00005254"/>
    </source>
</evidence>
<dbReference type="InterPro" id="IPR051053">
    <property type="entry name" value="ECH/Chromodomain_protein"/>
</dbReference>
<dbReference type="OrthoDB" id="2018133at2759"/>
<evidence type="ECO:0000256" key="5">
    <source>
        <dbReference type="ARBA" id="ARBA00023235"/>
    </source>
</evidence>
<dbReference type="InterPro" id="IPR029045">
    <property type="entry name" value="ClpP/crotonase-like_dom_sf"/>
</dbReference>
<dbReference type="PANTHER" id="PTHR43684:SF1">
    <property type="entry name" value="ENOYL-COA DELTA ISOMERASE 2"/>
    <property type="match status" value="1"/>
</dbReference>
<protein>
    <submittedName>
        <fullName evidence="6">ZYBA0S05-02014g1_1</fullName>
    </submittedName>
</protein>
<keyword evidence="5" id="KW-0413">Isomerase</keyword>
<dbReference type="PANTHER" id="PTHR43684">
    <property type="match status" value="1"/>
</dbReference>
<keyword evidence="4" id="KW-0576">Peroxisome</keyword>
<dbReference type="InterPro" id="IPR001753">
    <property type="entry name" value="Enoyl-CoA_hydra/iso"/>
</dbReference>
<evidence type="ECO:0000256" key="1">
    <source>
        <dbReference type="ARBA" id="ARBA00004275"/>
    </source>
</evidence>
<evidence type="ECO:0000313" key="6">
    <source>
        <dbReference type="EMBL" id="CDF89801.1"/>
    </source>
</evidence>
<comment type="pathway">
    <text evidence="2">Lipid metabolism; fatty acid beta-oxidation.</text>
</comment>
<evidence type="ECO:0000313" key="7">
    <source>
        <dbReference type="Proteomes" id="UP000019375"/>
    </source>
</evidence>
<dbReference type="GO" id="GO:0004165">
    <property type="term" value="F:delta(3)-delta(2)-enoyl-CoA isomerase activity"/>
    <property type="evidence" value="ECO:0007669"/>
    <property type="project" value="UniProtKB-ARBA"/>
</dbReference>
<dbReference type="Gene3D" id="3.90.226.10">
    <property type="entry name" value="2-enoyl-CoA Hydratase, Chain A, domain 1"/>
    <property type="match status" value="1"/>
</dbReference>
<comment type="similarity">
    <text evidence="3">Belongs to the enoyl-CoA hydratase/isomerase family.</text>
</comment>
<dbReference type="CDD" id="cd06558">
    <property type="entry name" value="crotonase-like"/>
    <property type="match status" value="1"/>
</dbReference>
<reference evidence="7" key="1">
    <citation type="journal article" date="2013" name="Genome Announc.">
        <title>Genome sequence of the food spoilage yeast Zygosaccharomyces bailii CLIB 213(T).</title>
        <authorList>
            <person name="Galeote V."/>
            <person name="Bigey F."/>
            <person name="Devillers H."/>
            <person name="Neuveglise C."/>
            <person name="Dequin S."/>
        </authorList>
    </citation>
    <scope>NUCLEOTIDE SEQUENCE [LARGE SCALE GENOMIC DNA]</scope>
    <source>
        <strain evidence="7">CLIB 213 / ATCC 58445 / CBS 680 / CCRC 21525 / NBRC 1098 / NCYC 1416 / NRRL Y-2227</strain>
    </source>
</reference>
<organism evidence="6 7">
    <name type="scientific">Zygosaccharomyces bailii (strain CLIB 213 / ATCC 58445 / CBS 680 / BCRC 21525 / NBRC 1098 / NCYC 1416 / NRRL Y-2227)</name>
    <dbReference type="NCBI Taxonomy" id="1333698"/>
    <lineage>
        <taxon>Eukaryota</taxon>
        <taxon>Fungi</taxon>
        <taxon>Dikarya</taxon>
        <taxon>Ascomycota</taxon>
        <taxon>Saccharomycotina</taxon>
        <taxon>Saccharomycetes</taxon>
        <taxon>Saccharomycetales</taxon>
        <taxon>Saccharomycetaceae</taxon>
        <taxon>Zygosaccharomyces</taxon>
    </lineage>
</organism>
<name>A0A8J2X876_ZYGB2</name>
<sequence>MDSKVSYRLEADGRIFCISINDPKQLNSLSFQDFNRIGQLLEQADSDEQVLVTVLQSTGRFFSAGGKVGDVRKMELEVSEHPERLLGRLADPNVYLVNTFAKHRKLLMCCLNGPAVGMTASLVMLCDVLYAKNDSVYLLFPFTSLGFVPEGGSSVTLPWKLGINTAYEHLVFSTPISLQELMNTGTVTRNYTMQDTDQFNARVIDDVKKALPQMQVQSLLGIKKLLKSQKEQTWLLKAQAAETNETLPFWSSGEPFKRFRELQMGSRRHKL</sequence>
<dbReference type="SUPFAM" id="SSF52096">
    <property type="entry name" value="ClpP/crotonase"/>
    <property type="match status" value="1"/>
</dbReference>
<dbReference type="Pfam" id="PF00378">
    <property type="entry name" value="ECH_1"/>
    <property type="match status" value="1"/>
</dbReference>
<dbReference type="EMBL" id="HG316458">
    <property type="protein sequence ID" value="CDF89801.1"/>
    <property type="molecule type" value="Genomic_DNA"/>
</dbReference>
<dbReference type="GO" id="GO:0005782">
    <property type="term" value="C:peroxisomal matrix"/>
    <property type="evidence" value="ECO:0007669"/>
    <property type="project" value="TreeGrafter"/>
</dbReference>
<proteinExistence type="inferred from homology"/>
<evidence type="ECO:0000256" key="2">
    <source>
        <dbReference type="ARBA" id="ARBA00005005"/>
    </source>
</evidence>
<dbReference type="Proteomes" id="UP000019375">
    <property type="component" value="Unassembled WGS sequence"/>
</dbReference>
<comment type="subcellular location">
    <subcellularLocation>
        <location evidence="1">Peroxisome</location>
    </subcellularLocation>
</comment>